<dbReference type="InterPro" id="IPR021241">
    <property type="entry name" value="CsiV"/>
</dbReference>
<dbReference type="eggNOG" id="ENOG503360G">
    <property type="taxonomic scope" value="Bacteria"/>
</dbReference>
<evidence type="ECO:0000313" key="1">
    <source>
        <dbReference type="EMBL" id="EMR13074.1"/>
    </source>
</evidence>
<evidence type="ECO:0000313" key="2">
    <source>
        <dbReference type="Proteomes" id="UP000012019"/>
    </source>
</evidence>
<sequence>MDIFVLTLDNSFMTTATGDTKLMLLSRSLLASWLMFAGLSVAYAQQWYQVELVVFENLSPISSEASPAMPMQEAAPLTVDTRNNRIQPASREELSAVADRLRRSSGYRVHTHLAWQQPILGPRQSQAVAVTSDNNLINGQIRLRRGTYLHADLDLWFMENTGAGAWSDSGSLSSANYSGPRNPNLKESRRVRSGQLHYFDHPRFGALLKLTAVDAPDAALQSPESFSLPAE</sequence>
<dbReference type="EMBL" id="APHR01000035">
    <property type="protein sequence ID" value="EMR13074.1"/>
    <property type="molecule type" value="Genomic_DNA"/>
</dbReference>
<accession>M7PRK4</accession>
<dbReference type="PATRIC" id="fig|1286106.3.peg.1431"/>
<name>M7PRK4_9GAMM</name>
<dbReference type="Pfam" id="PF10972">
    <property type="entry name" value="CsiV"/>
    <property type="match status" value="1"/>
</dbReference>
<dbReference type="Proteomes" id="UP000012019">
    <property type="component" value="Unassembled WGS sequence"/>
</dbReference>
<organism evidence="1 2">
    <name type="scientific">Methylophaga lonarensis MPL</name>
    <dbReference type="NCBI Taxonomy" id="1286106"/>
    <lineage>
        <taxon>Bacteria</taxon>
        <taxon>Pseudomonadati</taxon>
        <taxon>Pseudomonadota</taxon>
        <taxon>Gammaproteobacteria</taxon>
        <taxon>Thiotrichales</taxon>
        <taxon>Piscirickettsiaceae</taxon>
        <taxon>Methylophaga</taxon>
    </lineage>
</organism>
<protein>
    <submittedName>
        <fullName evidence="1">Uncharacterized protein</fullName>
    </submittedName>
</protein>
<proteinExistence type="predicted"/>
<keyword evidence="2" id="KW-1185">Reference proteome</keyword>
<reference evidence="1 2" key="1">
    <citation type="journal article" date="2013" name="Genome Announc.">
        <title>Draft Genome Sequence of Methylophaga lonarensis MPLT, a Haloalkaliphilic (Non-Methane-Utilizing) Methylotroph.</title>
        <authorList>
            <person name="Shetty S.A."/>
            <person name="Marathe N.P."/>
            <person name="Munot H."/>
            <person name="Antony C.P."/>
            <person name="Dhotre D.P."/>
            <person name="Murrell J.C."/>
            <person name="Shouche Y.S."/>
        </authorList>
    </citation>
    <scope>NUCLEOTIDE SEQUENCE [LARGE SCALE GENOMIC DNA]</scope>
    <source>
        <strain evidence="1 2">MPL</strain>
    </source>
</reference>
<gene>
    <name evidence="1" type="ORF">MPL1_07129</name>
</gene>
<dbReference type="AlphaFoldDB" id="M7PRK4"/>
<comment type="caution">
    <text evidence="1">The sequence shown here is derived from an EMBL/GenBank/DDBJ whole genome shotgun (WGS) entry which is preliminary data.</text>
</comment>
<dbReference type="STRING" id="1286106.MPL1_07129"/>